<name>A0AAE6ZTR3_9PSED</name>
<proteinExistence type="predicted"/>
<gene>
    <name evidence="2" type="ORF">HGP31_07790</name>
</gene>
<evidence type="ECO:0000313" key="3">
    <source>
        <dbReference type="Proteomes" id="UP000501367"/>
    </source>
</evidence>
<dbReference type="EMBL" id="CP051487">
    <property type="protein sequence ID" value="QJC78214.1"/>
    <property type="molecule type" value="Genomic_DNA"/>
</dbReference>
<evidence type="ECO:0000256" key="1">
    <source>
        <dbReference type="SAM" id="Coils"/>
    </source>
</evidence>
<dbReference type="KEGG" id="pum:HGP31_07790"/>
<accession>A0AAE6ZTR3</accession>
<sequence length="80" mass="9068">MDERELVALADKVTEARTRLDELLAIKGQIPRAKKQLADAERRLREAASTKNTNPQLTDLETLQARIDAVQQQEAPHHEL</sequence>
<dbReference type="RefSeq" id="WP_168757416.1">
    <property type="nucleotide sequence ID" value="NZ_CP051487.1"/>
</dbReference>
<evidence type="ECO:0000313" key="2">
    <source>
        <dbReference type="EMBL" id="QJC78214.1"/>
    </source>
</evidence>
<organism evidence="2 3">
    <name type="scientific">Pseudomonas umsongensis</name>
    <dbReference type="NCBI Taxonomy" id="198618"/>
    <lineage>
        <taxon>Bacteria</taxon>
        <taxon>Pseudomonadati</taxon>
        <taxon>Pseudomonadota</taxon>
        <taxon>Gammaproteobacteria</taxon>
        <taxon>Pseudomonadales</taxon>
        <taxon>Pseudomonadaceae</taxon>
        <taxon>Pseudomonas</taxon>
    </lineage>
</organism>
<feature type="coiled-coil region" evidence="1">
    <location>
        <begin position="23"/>
        <end position="50"/>
    </location>
</feature>
<reference evidence="2 3" key="1">
    <citation type="submission" date="2020-04" db="EMBL/GenBank/DDBJ databases">
        <authorList>
            <person name="Yao Y."/>
            <person name="He Z."/>
        </authorList>
    </citation>
    <scope>NUCLEOTIDE SEQUENCE [LARGE SCALE GENOMIC DNA]</scope>
    <source>
        <strain evidence="2 3">CY-1</strain>
    </source>
</reference>
<dbReference type="Proteomes" id="UP000501367">
    <property type="component" value="Chromosome"/>
</dbReference>
<protein>
    <submittedName>
        <fullName evidence="2">Uncharacterized protein</fullName>
    </submittedName>
</protein>
<dbReference type="GeneID" id="72193471"/>
<keyword evidence="1" id="KW-0175">Coiled coil</keyword>
<dbReference type="AlphaFoldDB" id="A0AAE6ZTR3"/>